<dbReference type="EMBL" id="JAZDRO010000002">
    <property type="protein sequence ID" value="MEE2566146.1"/>
    <property type="molecule type" value="Genomic_DNA"/>
</dbReference>
<evidence type="ECO:0000313" key="3">
    <source>
        <dbReference type="Proteomes" id="UP001310692"/>
    </source>
</evidence>
<protein>
    <submittedName>
        <fullName evidence="2">Lysozyme inhibitor LprI family protein</fullName>
    </submittedName>
</protein>
<sequence length="133" mass="14179">MLILAAALSVASAQEALPDLHAPRRPAVECAEHVRDDDARRDCLEDLLDNAEGGLAAAIAAAHDEAAEIDADFPGFANATDRLNAAHAAWFAYRDAECARRASLLLMGEDGEELALDCRIALTRARAAELLDN</sequence>
<dbReference type="Gene3D" id="1.20.1270.180">
    <property type="match status" value="1"/>
</dbReference>
<reference evidence="2 3" key="1">
    <citation type="submission" date="2024-01" db="EMBL/GenBank/DDBJ databases">
        <title>Hyphobacterium bacterium isolated from marine sediment.</title>
        <authorList>
            <person name="Zhao S."/>
        </authorList>
    </citation>
    <scope>NUCLEOTIDE SEQUENCE [LARGE SCALE GENOMIC DNA]</scope>
    <source>
        <strain evidence="2 3">Y60-23</strain>
    </source>
</reference>
<evidence type="ECO:0000259" key="1">
    <source>
        <dbReference type="Pfam" id="PF07007"/>
    </source>
</evidence>
<accession>A0ABU7LXE8</accession>
<evidence type="ECO:0000313" key="2">
    <source>
        <dbReference type="EMBL" id="MEE2566146.1"/>
    </source>
</evidence>
<gene>
    <name evidence="2" type="ORF">V0U35_05585</name>
</gene>
<dbReference type="InterPro" id="IPR009739">
    <property type="entry name" value="LprI-like_N"/>
</dbReference>
<keyword evidence="3" id="KW-1185">Reference proteome</keyword>
<comment type="caution">
    <text evidence="2">The sequence shown here is derived from an EMBL/GenBank/DDBJ whole genome shotgun (WGS) entry which is preliminary data.</text>
</comment>
<dbReference type="Proteomes" id="UP001310692">
    <property type="component" value="Unassembled WGS sequence"/>
</dbReference>
<organism evidence="2 3">
    <name type="scientific">Hyphobacterium marinum</name>
    <dbReference type="NCBI Taxonomy" id="3116574"/>
    <lineage>
        <taxon>Bacteria</taxon>
        <taxon>Pseudomonadati</taxon>
        <taxon>Pseudomonadota</taxon>
        <taxon>Alphaproteobacteria</taxon>
        <taxon>Maricaulales</taxon>
        <taxon>Maricaulaceae</taxon>
        <taxon>Hyphobacterium</taxon>
    </lineage>
</organism>
<feature type="domain" description="Lysozyme inhibitor LprI-like N-terminal" evidence="1">
    <location>
        <begin position="30"/>
        <end position="130"/>
    </location>
</feature>
<name>A0ABU7LXE8_9PROT</name>
<proteinExistence type="predicted"/>
<dbReference type="Pfam" id="PF07007">
    <property type="entry name" value="LprI"/>
    <property type="match status" value="1"/>
</dbReference>
<dbReference type="RefSeq" id="WP_330195687.1">
    <property type="nucleotide sequence ID" value="NZ_JAZDRO010000002.1"/>
</dbReference>